<feature type="transmembrane region" description="Helical" evidence="1">
    <location>
        <begin position="35"/>
        <end position="55"/>
    </location>
</feature>
<proteinExistence type="predicted"/>
<organism evidence="2 3">
    <name type="scientific">Adhaeribacter arboris</name>
    <dbReference type="NCBI Taxonomy" id="2072846"/>
    <lineage>
        <taxon>Bacteria</taxon>
        <taxon>Pseudomonadati</taxon>
        <taxon>Bacteroidota</taxon>
        <taxon>Cytophagia</taxon>
        <taxon>Cytophagales</taxon>
        <taxon>Hymenobacteraceae</taxon>
        <taxon>Adhaeribacter</taxon>
    </lineage>
</organism>
<protein>
    <recommendedName>
        <fullName evidence="4">PH domain-containing protein</fullName>
    </recommendedName>
</protein>
<evidence type="ECO:0008006" key="4">
    <source>
        <dbReference type="Google" id="ProtNLM"/>
    </source>
</evidence>
<dbReference type="AlphaFoldDB" id="A0A2T2YCP9"/>
<gene>
    <name evidence="2" type="ORF">AHMF7605_06950</name>
</gene>
<accession>A0A2T2YCP9</accession>
<reference evidence="2 3" key="1">
    <citation type="submission" date="2018-03" db="EMBL/GenBank/DDBJ databases">
        <title>Adhaeribacter sp. HMF7605 Genome sequencing and assembly.</title>
        <authorList>
            <person name="Kang H."/>
            <person name="Kang J."/>
            <person name="Cha I."/>
            <person name="Kim H."/>
            <person name="Joh K."/>
        </authorList>
    </citation>
    <scope>NUCLEOTIDE SEQUENCE [LARGE SCALE GENOMIC DNA]</scope>
    <source>
        <strain evidence="2 3">HMF7605</strain>
    </source>
</reference>
<keyword evidence="1" id="KW-1133">Transmembrane helix</keyword>
<keyword evidence="3" id="KW-1185">Reference proteome</keyword>
<evidence type="ECO:0000256" key="1">
    <source>
        <dbReference type="SAM" id="Phobius"/>
    </source>
</evidence>
<evidence type="ECO:0000313" key="3">
    <source>
        <dbReference type="Proteomes" id="UP000240357"/>
    </source>
</evidence>
<keyword evidence="1" id="KW-0812">Transmembrane</keyword>
<comment type="caution">
    <text evidence="2">The sequence shown here is derived from an EMBL/GenBank/DDBJ whole genome shotgun (WGS) entry which is preliminary data.</text>
</comment>
<sequence length="146" mass="16702">MGHYKFTQIDWKTHLITIIPVLIFREMQDNVGTGLAMLFALGLGIFLELVAIKWFTTVAEFQDSNLILKKNYFSKAIKIPYIEIEKFTYSNATQFLKLTLLTPGNTIHLPPPARLAQAEELFAYLRTKSPAIEFEIIKPEPVLELS</sequence>
<dbReference type="Proteomes" id="UP000240357">
    <property type="component" value="Unassembled WGS sequence"/>
</dbReference>
<keyword evidence="1" id="KW-0472">Membrane</keyword>
<dbReference type="EMBL" id="PYFT01000001">
    <property type="protein sequence ID" value="PSR53287.1"/>
    <property type="molecule type" value="Genomic_DNA"/>
</dbReference>
<name>A0A2T2YCP9_9BACT</name>
<dbReference type="RefSeq" id="WP_106927763.1">
    <property type="nucleotide sequence ID" value="NZ_PYFT01000001.1"/>
</dbReference>
<dbReference type="OrthoDB" id="9906054at2"/>
<evidence type="ECO:0000313" key="2">
    <source>
        <dbReference type="EMBL" id="PSR53287.1"/>
    </source>
</evidence>